<sequence>MSTEFELLMIGSGLPESILAGTLSTSHSILQLDPNSLYGSFSWSTLSLSQLINWTHRPIGHFKNVSSDFSPKLLNKLKQARYAFTLQPTIATASGPLISTLIATQAAPQLSFQLIGHFARLPPQTDLPPITLPGSKHDLFTRSDLSLIDKRRLVRLFQNTLSSPGEPPPPEQSLADFLGKEPYSLSPEPIAQLTALALCTRPSSHASATQALDRLQLLLRSIGRYGSGTGPGSGFLLPQYGGPGEWVEGLVRASAVVGGAVQIVGRRICALRREPGTQNWTVEVEDGDEERLKFKARRLVIGADHAHLLPDLDEVLRGPVVYLIQRAVVVVEKAGLRVGFGVEPNEAGSGSSHTLLVIEMEEGADPVQVLIVGEGAECCPEGEVIIYLSKIVLPAASTTTTLDARAILEPALTRILTPSTAVLGQVFYTQEVFQEPRSPIDDVVVVSSWPENVEEAGLGRVADWASEHAEEMVKSKFEERA</sequence>
<dbReference type="EMBL" id="MU167302">
    <property type="protein sequence ID" value="KAG0144088.1"/>
    <property type="molecule type" value="Genomic_DNA"/>
</dbReference>
<dbReference type="Gene3D" id="1.10.405.10">
    <property type="entry name" value="Guanine Nucleotide Dissociation Inhibitor, domain 1"/>
    <property type="match status" value="1"/>
</dbReference>
<comment type="similarity">
    <text evidence="1">Belongs to the Rab GDI family.</text>
</comment>
<dbReference type="GO" id="GO:0005092">
    <property type="term" value="F:GDP-dissociation inhibitor activity"/>
    <property type="evidence" value="ECO:0007669"/>
    <property type="project" value="InterPro"/>
</dbReference>
<name>A0A9P6NDS1_9BASI</name>
<gene>
    <name evidence="2" type="ORF">CROQUDRAFT_95401</name>
</gene>
<dbReference type="PRINTS" id="PR00891">
    <property type="entry name" value="RABGDIREP"/>
</dbReference>
<dbReference type="Proteomes" id="UP000886653">
    <property type="component" value="Unassembled WGS sequence"/>
</dbReference>
<dbReference type="InterPro" id="IPR018203">
    <property type="entry name" value="GDP_dissociation_inhibitor"/>
</dbReference>
<dbReference type="Gene3D" id="3.50.50.60">
    <property type="entry name" value="FAD/NAD(P)-binding domain"/>
    <property type="match status" value="1"/>
</dbReference>
<proteinExistence type="inferred from homology"/>
<dbReference type="InterPro" id="IPR036188">
    <property type="entry name" value="FAD/NAD-bd_sf"/>
</dbReference>
<evidence type="ECO:0000313" key="3">
    <source>
        <dbReference type="Proteomes" id="UP000886653"/>
    </source>
</evidence>
<dbReference type="Pfam" id="PF00996">
    <property type="entry name" value="GDI"/>
    <property type="match status" value="1"/>
</dbReference>
<dbReference type="PANTHER" id="PTHR11787:SF4">
    <property type="entry name" value="CHM, RAB ESCORT PROTEIN 1"/>
    <property type="match status" value="1"/>
</dbReference>
<dbReference type="PANTHER" id="PTHR11787">
    <property type="entry name" value="RAB GDP-DISSOCIATION INHIBITOR"/>
    <property type="match status" value="1"/>
</dbReference>
<organism evidence="2 3">
    <name type="scientific">Cronartium quercuum f. sp. fusiforme G11</name>
    <dbReference type="NCBI Taxonomy" id="708437"/>
    <lineage>
        <taxon>Eukaryota</taxon>
        <taxon>Fungi</taxon>
        <taxon>Dikarya</taxon>
        <taxon>Basidiomycota</taxon>
        <taxon>Pucciniomycotina</taxon>
        <taxon>Pucciniomycetes</taxon>
        <taxon>Pucciniales</taxon>
        <taxon>Coleosporiaceae</taxon>
        <taxon>Cronartium</taxon>
    </lineage>
</organism>
<dbReference type="AlphaFoldDB" id="A0A9P6NDS1"/>
<protein>
    <recommendedName>
        <fullName evidence="4">Rab proteins geranylgeranyltransferase</fullName>
    </recommendedName>
</protein>
<evidence type="ECO:0000256" key="1">
    <source>
        <dbReference type="ARBA" id="ARBA00005593"/>
    </source>
</evidence>
<comment type="caution">
    <text evidence="2">The sequence shown here is derived from an EMBL/GenBank/DDBJ whole genome shotgun (WGS) entry which is preliminary data.</text>
</comment>
<evidence type="ECO:0008006" key="4">
    <source>
        <dbReference type="Google" id="ProtNLM"/>
    </source>
</evidence>
<dbReference type="GO" id="GO:0005634">
    <property type="term" value="C:nucleus"/>
    <property type="evidence" value="ECO:0007669"/>
    <property type="project" value="TreeGrafter"/>
</dbReference>
<dbReference type="GO" id="GO:0005968">
    <property type="term" value="C:Rab-protein geranylgeranyltransferase complex"/>
    <property type="evidence" value="ECO:0007669"/>
    <property type="project" value="TreeGrafter"/>
</dbReference>
<dbReference type="GO" id="GO:0007264">
    <property type="term" value="P:small GTPase-mediated signal transduction"/>
    <property type="evidence" value="ECO:0007669"/>
    <property type="project" value="InterPro"/>
</dbReference>
<accession>A0A9P6NDS1</accession>
<keyword evidence="3" id="KW-1185">Reference proteome</keyword>
<reference evidence="2" key="1">
    <citation type="submission" date="2013-11" db="EMBL/GenBank/DDBJ databases">
        <title>Genome sequence of the fusiform rust pathogen reveals effectors for host alternation and coevolution with pine.</title>
        <authorList>
            <consortium name="DOE Joint Genome Institute"/>
            <person name="Smith K."/>
            <person name="Pendleton A."/>
            <person name="Kubisiak T."/>
            <person name="Anderson C."/>
            <person name="Salamov A."/>
            <person name="Aerts A."/>
            <person name="Riley R."/>
            <person name="Clum A."/>
            <person name="Lindquist E."/>
            <person name="Ence D."/>
            <person name="Campbell M."/>
            <person name="Kronenberg Z."/>
            <person name="Feau N."/>
            <person name="Dhillon B."/>
            <person name="Hamelin R."/>
            <person name="Burleigh J."/>
            <person name="Smith J."/>
            <person name="Yandell M."/>
            <person name="Nelson C."/>
            <person name="Grigoriev I."/>
            <person name="Davis J."/>
        </authorList>
    </citation>
    <scope>NUCLEOTIDE SEQUENCE</scope>
    <source>
        <strain evidence="2">G11</strain>
    </source>
</reference>
<evidence type="ECO:0000313" key="2">
    <source>
        <dbReference type="EMBL" id="KAG0144088.1"/>
    </source>
</evidence>
<dbReference type="SUPFAM" id="SSF51905">
    <property type="entry name" value="FAD/NAD(P)-binding domain"/>
    <property type="match status" value="1"/>
</dbReference>
<dbReference type="GO" id="GO:0016192">
    <property type="term" value="P:vesicle-mediated transport"/>
    <property type="evidence" value="ECO:0007669"/>
    <property type="project" value="TreeGrafter"/>
</dbReference>
<dbReference type="GO" id="GO:0005829">
    <property type="term" value="C:cytosol"/>
    <property type="evidence" value="ECO:0007669"/>
    <property type="project" value="TreeGrafter"/>
</dbReference>
<dbReference type="OrthoDB" id="2503308at2759"/>